<dbReference type="AlphaFoldDB" id="A0A1I7X7U7"/>
<organism evidence="2 3">
    <name type="scientific">Heterorhabditis bacteriophora</name>
    <name type="common">Entomopathogenic nematode worm</name>
    <dbReference type="NCBI Taxonomy" id="37862"/>
    <lineage>
        <taxon>Eukaryota</taxon>
        <taxon>Metazoa</taxon>
        <taxon>Ecdysozoa</taxon>
        <taxon>Nematoda</taxon>
        <taxon>Chromadorea</taxon>
        <taxon>Rhabditida</taxon>
        <taxon>Rhabditina</taxon>
        <taxon>Rhabditomorpha</taxon>
        <taxon>Strongyloidea</taxon>
        <taxon>Heterorhabditidae</taxon>
        <taxon>Heterorhabditis</taxon>
    </lineage>
</organism>
<dbReference type="Proteomes" id="UP000095283">
    <property type="component" value="Unplaced"/>
</dbReference>
<accession>A0A1I7X7U7</accession>
<protein>
    <submittedName>
        <fullName evidence="3">Uncharacterized protein</fullName>
    </submittedName>
</protein>
<evidence type="ECO:0000313" key="3">
    <source>
        <dbReference type="WBParaSite" id="Hba_13699"/>
    </source>
</evidence>
<feature type="region of interest" description="Disordered" evidence="1">
    <location>
        <begin position="38"/>
        <end position="60"/>
    </location>
</feature>
<reference evidence="3" key="1">
    <citation type="submission" date="2016-11" db="UniProtKB">
        <authorList>
            <consortium name="WormBaseParasite"/>
        </authorList>
    </citation>
    <scope>IDENTIFICATION</scope>
</reference>
<sequence length="308" mass="35093">MFSHSPLIPFALVTDTLEIFARESLPVKELLRSYPSDEFGNKEEAETARTSGNRADPTLRFHPPLPFEKRLENIPGSVLAESLPLEVAATDQNCLSDKTDKDTEVMGMLSEFYEKILRKLRIEKKDSSSGPQSLRRKRLLTTKELKERNRNFRISSVVVRPRSNTEIVIERRRYSRSNALVNTELLVFSAFYWLVYITELRLFNSNGITNRDTRRRLKAQNMELMPPISNNYLQASHKKNELSNCTQLAERKRSRSDSAPSLPIIISGKAETGPTHLSLVSTGSILAPTYRSRTASIKQPTIIRVTLE</sequence>
<name>A0A1I7X7U7_HETBA</name>
<evidence type="ECO:0000313" key="2">
    <source>
        <dbReference type="Proteomes" id="UP000095283"/>
    </source>
</evidence>
<dbReference type="WBParaSite" id="Hba_13699">
    <property type="protein sequence ID" value="Hba_13699"/>
    <property type="gene ID" value="Hba_13699"/>
</dbReference>
<keyword evidence="2" id="KW-1185">Reference proteome</keyword>
<evidence type="ECO:0000256" key="1">
    <source>
        <dbReference type="SAM" id="MobiDB-lite"/>
    </source>
</evidence>
<proteinExistence type="predicted"/>